<gene>
    <name evidence="2" type="ORF">CRG98_006384</name>
</gene>
<name>A0A2I0KXP6_PUNGR</name>
<evidence type="ECO:0000256" key="1">
    <source>
        <dbReference type="SAM" id="MobiDB-lite"/>
    </source>
</evidence>
<sequence length="176" mass="19168">MSFGQGRRVNDSAWDKKLIEMINTVHGGVTGERGRSTLLRMPEHGQTGFRGSRTFEAVHERLDLSLRSLRSLISPAAVVGVDVPTSFSPSCHCRCSRVFTAHSVQPSLPFPKATSQTLSSHPEATNGSNRPKRPPTIQGGSRRPLDLVLWKMAECSLTPPGSRKVSFVASESFLGI</sequence>
<organism evidence="2 3">
    <name type="scientific">Punica granatum</name>
    <name type="common">Pomegranate</name>
    <dbReference type="NCBI Taxonomy" id="22663"/>
    <lineage>
        <taxon>Eukaryota</taxon>
        <taxon>Viridiplantae</taxon>
        <taxon>Streptophyta</taxon>
        <taxon>Embryophyta</taxon>
        <taxon>Tracheophyta</taxon>
        <taxon>Spermatophyta</taxon>
        <taxon>Magnoliopsida</taxon>
        <taxon>eudicotyledons</taxon>
        <taxon>Gunneridae</taxon>
        <taxon>Pentapetalae</taxon>
        <taxon>rosids</taxon>
        <taxon>malvids</taxon>
        <taxon>Myrtales</taxon>
        <taxon>Lythraceae</taxon>
        <taxon>Punica</taxon>
    </lineage>
</organism>
<protein>
    <submittedName>
        <fullName evidence="2">Uncharacterized protein</fullName>
    </submittedName>
</protein>
<feature type="compositionally biased region" description="Polar residues" evidence="1">
    <location>
        <begin position="113"/>
        <end position="129"/>
    </location>
</feature>
<comment type="caution">
    <text evidence="2">The sequence shown here is derived from an EMBL/GenBank/DDBJ whole genome shotgun (WGS) entry which is preliminary data.</text>
</comment>
<accession>A0A2I0KXP6</accession>
<evidence type="ECO:0000313" key="2">
    <source>
        <dbReference type="EMBL" id="PKI73249.1"/>
    </source>
</evidence>
<feature type="region of interest" description="Disordered" evidence="1">
    <location>
        <begin position="110"/>
        <end position="142"/>
    </location>
</feature>
<reference evidence="2 3" key="1">
    <citation type="submission" date="2017-11" db="EMBL/GenBank/DDBJ databases">
        <title>De-novo sequencing of pomegranate (Punica granatum L.) genome.</title>
        <authorList>
            <person name="Akparov Z."/>
            <person name="Amiraslanov A."/>
            <person name="Hajiyeva S."/>
            <person name="Abbasov M."/>
            <person name="Kaur K."/>
            <person name="Hamwieh A."/>
            <person name="Solovyev V."/>
            <person name="Salamov A."/>
            <person name="Braich B."/>
            <person name="Kosarev P."/>
            <person name="Mahmoud A."/>
            <person name="Hajiyev E."/>
            <person name="Babayeva S."/>
            <person name="Izzatullayeva V."/>
            <person name="Mammadov A."/>
            <person name="Mammadov A."/>
            <person name="Sharifova S."/>
            <person name="Ojaghi J."/>
            <person name="Eynullazada K."/>
            <person name="Bayramov B."/>
            <person name="Abdulazimova A."/>
            <person name="Shahmuradov I."/>
        </authorList>
    </citation>
    <scope>NUCLEOTIDE SEQUENCE [LARGE SCALE GENOMIC DNA]</scope>
    <source>
        <strain evidence="3">cv. AG2017</strain>
        <tissue evidence="2">Leaf</tissue>
    </source>
</reference>
<dbReference type="EMBL" id="PGOL01000281">
    <property type="protein sequence ID" value="PKI73249.1"/>
    <property type="molecule type" value="Genomic_DNA"/>
</dbReference>
<dbReference type="Proteomes" id="UP000233551">
    <property type="component" value="Unassembled WGS sequence"/>
</dbReference>
<evidence type="ECO:0000313" key="3">
    <source>
        <dbReference type="Proteomes" id="UP000233551"/>
    </source>
</evidence>
<keyword evidence="3" id="KW-1185">Reference proteome</keyword>
<proteinExistence type="predicted"/>
<dbReference type="AlphaFoldDB" id="A0A2I0KXP6"/>